<evidence type="ECO:0000313" key="3">
    <source>
        <dbReference type="EMBL" id="AEB10046.1"/>
    </source>
</evidence>
<evidence type="ECO:0008006" key="5">
    <source>
        <dbReference type="Google" id="ProtNLM"/>
    </source>
</evidence>
<gene>
    <name evidence="3" type="ordered locus">Desac_2218</name>
</gene>
<organism evidence="3 4">
    <name type="scientific">Desulfobacca acetoxidans (strain ATCC 700848 / DSM 11109 / ASRB2)</name>
    <dbReference type="NCBI Taxonomy" id="880072"/>
    <lineage>
        <taxon>Bacteria</taxon>
        <taxon>Pseudomonadati</taxon>
        <taxon>Thermodesulfobacteriota</taxon>
        <taxon>Desulfobaccia</taxon>
        <taxon>Desulfobaccales</taxon>
        <taxon>Desulfobaccaceae</taxon>
        <taxon>Desulfobacca</taxon>
    </lineage>
</organism>
<dbReference type="Proteomes" id="UP000000483">
    <property type="component" value="Chromosome"/>
</dbReference>
<feature type="signal peptide" evidence="2">
    <location>
        <begin position="1"/>
        <end position="23"/>
    </location>
</feature>
<dbReference type="OrthoDB" id="9940847at2"/>
<sequence>MRAYVLLIIAMLAFVLNSVSASALTYLSVGVEGYNPRINNYGEIVYTTSSGSIVSSVRGTIPNHGIHPIQPNLNDLGEIVYADSRPSGTGPWTIYSTERGEIAYGDTSPAINNHGEIAWAWGQAYPRTLYSNERGILMQLLSYDADFISVDMNDGGEIVCAYRDYDFSYKLFSSVAGQLLEFDHNLGNVSINNNGDIAYRYLNNNFRWDYASLEGERLIDLDADVFQLGQFDRNDYGDIVFNIDYPGLNGYYLVLATDRPEYYPNYSPFDPDDINHVPLPGAVLLLGAGLGRFALYSRRKLADRN</sequence>
<keyword evidence="1" id="KW-0812">Transmembrane</keyword>
<dbReference type="RefSeq" id="WP_013707155.1">
    <property type="nucleotide sequence ID" value="NC_015388.1"/>
</dbReference>
<feature type="transmembrane region" description="Helical" evidence="1">
    <location>
        <begin position="277"/>
        <end position="295"/>
    </location>
</feature>
<keyword evidence="2" id="KW-0732">Signal</keyword>
<dbReference type="KEGG" id="dao:Desac_2218"/>
<keyword evidence="4" id="KW-1185">Reference proteome</keyword>
<keyword evidence="1" id="KW-1133">Transmembrane helix</keyword>
<feature type="chain" id="PRO_5003282564" description="PEP motif anchor domain protein" evidence="2">
    <location>
        <begin position="24"/>
        <end position="305"/>
    </location>
</feature>
<dbReference type="AlphaFoldDB" id="F2NFC7"/>
<evidence type="ECO:0000313" key="4">
    <source>
        <dbReference type="Proteomes" id="UP000000483"/>
    </source>
</evidence>
<dbReference type="EMBL" id="CP002629">
    <property type="protein sequence ID" value="AEB10046.1"/>
    <property type="molecule type" value="Genomic_DNA"/>
</dbReference>
<evidence type="ECO:0000256" key="1">
    <source>
        <dbReference type="SAM" id="Phobius"/>
    </source>
</evidence>
<keyword evidence="1" id="KW-0472">Membrane</keyword>
<name>F2NFC7_DESAR</name>
<reference evidence="4" key="2">
    <citation type="submission" date="2011-03" db="EMBL/GenBank/DDBJ databases">
        <title>The complete genome of Desulfobacca acetoxidans DSM 11109.</title>
        <authorList>
            <consortium name="US DOE Joint Genome Institute (JGI-PGF)"/>
            <person name="Lucas S."/>
            <person name="Copeland A."/>
            <person name="Lapidus A."/>
            <person name="Bruce D."/>
            <person name="Goodwin L."/>
            <person name="Pitluck S."/>
            <person name="Peters L."/>
            <person name="Kyrpides N."/>
            <person name="Mavromatis K."/>
            <person name="Ivanova N."/>
            <person name="Ovchinnikova G."/>
            <person name="Teshima H."/>
            <person name="Detter J.C."/>
            <person name="Han C."/>
            <person name="Land M."/>
            <person name="Hauser L."/>
            <person name="Markowitz V."/>
            <person name="Cheng J.-F."/>
            <person name="Hugenholtz P."/>
            <person name="Woyke T."/>
            <person name="Wu D."/>
            <person name="Spring S."/>
            <person name="Schueler E."/>
            <person name="Brambilla E."/>
            <person name="Klenk H.-P."/>
            <person name="Eisen J.A."/>
        </authorList>
    </citation>
    <scope>NUCLEOTIDE SEQUENCE [LARGE SCALE GENOMIC DNA]</scope>
    <source>
        <strain evidence="4">ATCC 700848 / DSM 11109 / ASRB2</strain>
    </source>
</reference>
<accession>F2NFC7</accession>
<evidence type="ECO:0000256" key="2">
    <source>
        <dbReference type="SAM" id="SignalP"/>
    </source>
</evidence>
<proteinExistence type="predicted"/>
<protein>
    <recommendedName>
        <fullName evidence="5">PEP motif anchor domain protein</fullName>
    </recommendedName>
</protein>
<dbReference type="HOGENOM" id="CLU_911284_0_0_7"/>
<reference evidence="3 4" key="1">
    <citation type="journal article" date="2011" name="Stand. Genomic Sci.">
        <title>Complete genome sequence of the acetate-degrading sulfate reducer Desulfobacca acetoxidans type strain (ASRB2).</title>
        <authorList>
            <person name="Goker M."/>
            <person name="Teshima H."/>
            <person name="Lapidus A."/>
            <person name="Nolan M."/>
            <person name="Lucas S."/>
            <person name="Hammon N."/>
            <person name="Deshpande S."/>
            <person name="Cheng J.F."/>
            <person name="Tapia R."/>
            <person name="Han C."/>
            <person name="Goodwin L."/>
            <person name="Pitluck S."/>
            <person name="Huntemann M."/>
            <person name="Liolios K."/>
            <person name="Ivanova N."/>
            <person name="Pagani I."/>
            <person name="Mavromatis K."/>
            <person name="Ovchinikova G."/>
            <person name="Pati A."/>
            <person name="Chen A."/>
            <person name="Palaniappan K."/>
            <person name="Land M."/>
            <person name="Hauser L."/>
            <person name="Brambilla E.M."/>
            <person name="Rohde M."/>
            <person name="Spring S."/>
            <person name="Detter J.C."/>
            <person name="Woyke T."/>
            <person name="Bristow J."/>
            <person name="Eisen J.A."/>
            <person name="Markowitz V."/>
            <person name="Hugenholtz P."/>
            <person name="Kyrpides N.C."/>
            <person name="Klenk H.P."/>
        </authorList>
    </citation>
    <scope>NUCLEOTIDE SEQUENCE [LARGE SCALE GENOMIC DNA]</scope>
    <source>
        <strain evidence="4">ATCC 700848 / DSM 11109 / ASRB2</strain>
    </source>
</reference>